<dbReference type="EMBL" id="BSER01000011">
    <property type="protein sequence ID" value="GLJ96515.1"/>
    <property type="molecule type" value="Genomic_DNA"/>
</dbReference>
<organism evidence="2 3">
    <name type="scientific">Microbacterium dextranolyticum</name>
    <dbReference type="NCBI Taxonomy" id="36806"/>
    <lineage>
        <taxon>Bacteria</taxon>
        <taxon>Bacillati</taxon>
        <taxon>Actinomycetota</taxon>
        <taxon>Actinomycetes</taxon>
        <taxon>Micrococcales</taxon>
        <taxon>Microbacteriaceae</taxon>
        <taxon>Microbacterium</taxon>
    </lineage>
</organism>
<sequence length="140" mass="15255">MGRYARVMIMFLLRALIFLVSAAVGLLVADLVLPGFTVDWRNPGGFVLAIVIFAVLQSVLAPWLARVAQRNAPAFLGGIGIVSTFVALLVTAIIPNAGLTIGQPWWTWIVAPMIVWVVTAIATFLLPALFLKKKVQERRS</sequence>
<gene>
    <name evidence="2" type="ORF">GCM10017591_25780</name>
</gene>
<proteinExistence type="predicted"/>
<reference evidence="2" key="2">
    <citation type="submission" date="2023-01" db="EMBL/GenBank/DDBJ databases">
        <authorList>
            <person name="Sun Q."/>
            <person name="Evtushenko L."/>
        </authorList>
    </citation>
    <scope>NUCLEOTIDE SEQUENCE</scope>
    <source>
        <strain evidence="2">VKM Ac-1940</strain>
    </source>
</reference>
<evidence type="ECO:0000256" key="1">
    <source>
        <dbReference type="SAM" id="Phobius"/>
    </source>
</evidence>
<keyword evidence="1" id="KW-1133">Transmembrane helix</keyword>
<feature type="transmembrane region" description="Helical" evidence="1">
    <location>
        <begin position="72"/>
        <end position="94"/>
    </location>
</feature>
<dbReference type="AlphaFoldDB" id="A0A9W6HNG1"/>
<feature type="transmembrane region" description="Helical" evidence="1">
    <location>
        <begin position="45"/>
        <end position="65"/>
    </location>
</feature>
<evidence type="ECO:0000313" key="3">
    <source>
        <dbReference type="Proteomes" id="UP001142291"/>
    </source>
</evidence>
<feature type="transmembrane region" description="Helical" evidence="1">
    <location>
        <begin position="106"/>
        <end position="131"/>
    </location>
</feature>
<reference evidence="2" key="1">
    <citation type="journal article" date="2014" name="Int. J. Syst. Evol. Microbiol.">
        <title>Complete genome sequence of Corynebacterium casei LMG S-19264T (=DSM 44701T), isolated from a smear-ripened cheese.</title>
        <authorList>
            <consortium name="US DOE Joint Genome Institute (JGI-PGF)"/>
            <person name="Walter F."/>
            <person name="Albersmeier A."/>
            <person name="Kalinowski J."/>
            <person name="Ruckert C."/>
        </authorList>
    </citation>
    <scope>NUCLEOTIDE SEQUENCE</scope>
    <source>
        <strain evidence="2">VKM Ac-1940</strain>
    </source>
</reference>
<keyword evidence="3" id="KW-1185">Reference proteome</keyword>
<keyword evidence="1" id="KW-0812">Transmembrane</keyword>
<name>A0A9W6HNG1_9MICO</name>
<keyword evidence="1" id="KW-0472">Membrane</keyword>
<feature type="transmembrane region" description="Helical" evidence="1">
    <location>
        <begin position="12"/>
        <end position="33"/>
    </location>
</feature>
<protein>
    <submittedName>
        <fullName evidence="2">Membrane protein</fullName>
    </submittedName>
</protein>
<dbReference type="Proteomes" id="UP001142291">
    <property type="component" value="Unassembled WGS sequence"/>
</dbReference>
<accession>A0A9W6HNG1</accession>
<comment type="caution">
    <text evidence="2">The sequence shown here is derived from an EMBL/GenBank/DDBJ whole genome shotgun (WGS) entry which is preliminary data.</text>
</comment>
<evidence type="ECO:0000313" key="2">
    <source>
        <dbReference type="EMBL" id="GLJ96515.1"/>
    </source>
</evidence>